<feature type="compositionally biased region" description="Basic and acidic residues" evidence="6">
    <location>
        <begin position="20"/>
        <end position="53"/>
    </location>
</feature>
<comment type="caution">
    <text evidence="9">The sequence shown here is derived from an EMBL/GenBank/DDBJ whole genome shotgun (WGS) entry which is preliminary data.</text>
</comment>
<dbReference type="GO" id="GO:0005886">
    <property type="term" value="C:plasma membrane"/>
    <property type="evidence" value="ECO:0007669"/>
    <property type="project" value="TreeGrafter"/>
</dbReference>
<dbReference type="AlphaFoldDB" id="A0AA38RW04"/>
<feature type="transmembrane region" description="Helical" evidence="7">
    <location>
        <begin position="535"/>
        <end position="560"/>
    </location>
</feature>
<proteinExistence type="predicted"/>
<evidence type="ECO:0000313" key="9">
    <source>
        <dbReference type="EMBL" id="KAJ9149032.1"/>
    </source>
</evidence>
<dbReference type="Proteomes" id="UP001174694">
    <property type="component" value="Unassembled WGS sequence"/>
</dbReference>
<comment type="subcellular location">
    <subcellularLocation>
        <location evidence="1">Membrane</location>
        <topology evidence="1">Multi-pass membrane protein</topology>
    </subcellularLocation>
</comment>
<dbReference type="Gene3D" id="1.20.1250.20">
    <property type="entry name" value="MFS general substrate transporter like domains"/>
    <property type="match status" value="1"/>
</dbReference>
<dbReference type="InterPro" id="IPR020846">
    <property type="entry name" value="MFS_dom"/>
</dbReference>
<dbReference type="FunFam" id="1.20.1720.10:FF:000012">
    <property type="entry name" value="MFS toxin efflux pump (AflT)"/>
    <property type="match status" value="1"/>
</dbReference>
<dbReference type="CDD" id="cd17502">
    <property type="entry name" value="MFS_Azr1_MDR_like"/>
    <property type="match status" value="1"/>
</dbReference>
<dbReference type="Gene3D" id="1.20.1720.10">
    <property type="entry name" value="Multidrug resistance protein D"/>
    <property type="match status" value="1"/>
</dbReference>
<protein>
    <submittedName>
        <fullName evidence="9">Major facilitator superfamily transporter aflatoxin efflux</fullName>
    </submittedName>
</protein>
<feature type="transmembrane region" description="Helical" evidence="7">
    <location>
        <begin position="305"/>
        <end position="322"/>
    </location>
</feature>
<evidence type="ECO:0000256" key="1">
    <source>
        <dbReference type="ARBA" id="ARBA00004141"/>
    </source>
</evidence>
<name>A0AA38RW04_9PEZI</name>
<keyword evidence="4 7" id="KW-1133">Transmembrane helix</keyword>
<dbReference type="FunFam" id="1.20.1250.20:FF:000196">
    <property type="entry name" value="MFS toxin efflux pump (AflT)"/>
    <property type="match status" value="1"/>
</dbReference>
<dbReference type="PANTHER" id="PTHR23501:SF201">
    <property type="entry name" value="MFS AFLATOXIN EFFLUX PUMP"/>
    <property type="match status" value="1"/>
</dbReference>
<gene>
    <name evidence="9" type="ORF">NKR23_g4530</name>
</gene>
<feature type="compositionally biased region" description="Basic and acidic residues" evidence="6">
    <location>
        <begin position="584"/>
        <end position="602"/>
    </location>
</feature>
<dbReference type="Pfam" id="PF07690">
    <property type="entry name" value="MFS_1"/>
    <property type="match status" value="1"/>
</dbReference>
<feature type="transmembrane region" description="Helical" evidence="7">
    <location>
        <begin position="144"/>
        <end position="164"/>
    </location>
</feature>
<keyword evidence="3 7" id="KW-0812">Transmembrane</keyword>
<evidence type="ECO:0000256" key="7">
    <source>
        <dbReference type="SAM" id="Phobius"/>
    </source>
</evidence>
<keyword evidence="10" id="KW-1185">Reference proteome</keyword>
<reference evidence="9" key="1">
    <citation type="submission" date="2022-07" db="EMBL/GenBank/DDBJ databases">
        <title>Fungi with potential for degradation of polypropylene.</title>
        <authorList>
            <person name="Gostincar C."/>
        </authorList>
    </citation>
    <scope>NUCLEOTIDE SEQUENCE</scope>
    <source>
        <strain evidence="9">EXF-13308</strain>
    </source>
</reference>
<sequence>MSRSTTSVASGHSEQTTQVDVDHPGDVMEMEQKRELHDASDGEHLAPEAEPKPKPANPKKHPHAFNDDLYKPKTLKFWLIMISNFLALFLVALDRTIISTAIPRITDEFKSLGDIGWYGSAYMLTTSASQLLFGRIYKFYNMKWTFLISVVVFEIGSAICGAAPNSPAFIIGRAIAGAASAGIFTGCMMVMIPMIPLHKRLMFQGMFGMIFGIASVMGPLIGGGFTGGVSWRWCFYINLPIGAVTLIFMFFFWNPPKQTHEPAPVIDHIKRLDPLGTLFFLPAVVSLLLALQWGGSTYSWNNGRIIALFVIAGVLGGAFAAVQILMPKTATIPPRVITQRSVFCAAFFTFFIAGAMLILVYFVPIWFQTVKAVDPLKSGIYTLPLVLSLVASSMMSGIATQKIGYYVPSMLLAPSIMSVGAGLMSTWKLSTDSSHWIAYQFLAGFGLGLGMQAGGLAVQTVLPLEDVSTGIAIMFFCQQLGGAVFTTVGETILSNLLVSKLSGVQGLDPSTIVDSGATDLIDVVPAEDMGIVLSAYNYACTKIFLCGMGLALAALVAAFFMEWRSIKKGKQGPPGGPGALEAPPVKEENTTNEPKGEEEAKEGSAATKA</sequence>
<feature type="transmembrane region" description="Helical" evidence="7">
    <location>
        <begin position="77"/>
        <end position="97"/>
    </location>
</feature>
<dbReference type="PROSITE" id="PS50850">
    <property type="entry name" value="MFS"/>
    <property type="match status" value="1"/>
</dbReference>
<feature type="domain" description="Major facilitator superfamily (MFS) profile" evidence="8">
    <location>
        <begin position="80"/>
        <end position="566"/>
    </location>
</feature>
<feature type="transmembrane region" description="Helical" evidence="7">
    <location>
        <begin position="275"/>
        <end position="293"/>
    </location>
</feature>
<evidence type="ECO:0000313" key="10">
    <source>
        <dbReference type="Proteomes" id="UP001174694"/>
    </source>
</evidence>
<organism evidence="9 10">
    <name type="scientific">Pleurostoma richardsiae</name>
    <dbReference type="NCBI Taxonomy" id="41990"/>
    <lineage>
        <taxon>Eukaryota</taxon>
        <taxon>Fungi</taxon>
        <taxon>Dikarya</taxon>
        <taxon>Ascomycota</taxon>
        <taxon>Pezizomycotina</taxon>
        <taxon>Sordariomycetes</taxon>
        <taxon>Sordariomycetidae</taxon>
        <taxon>Calosphaeriales</taxon>
        <taxon>Pleurostomataceae</taxon>
        <taxon>Pleurostoma</taxon>
    </lineage>
</organism>
<feature type="region of interest" description="Disordered" evidence="6">
    <location>
        <begin position="1"/>
        <end position="63"/>
    </location>
</feature>
<feature type="transmembrane region" description="Helical" evidence="7">
    <location>
        <begin position="170"/>
        <end position="195"/>
    </location>
</feature>
<feature type="transmembrane region" description="Helical" evidence="7">
    <location>
        <begin position="405"/>
        <end position="424"/>
    </location>
</feature>
<evidence type="ECO:0000256" key="6">
    <source>
        <dbReference type="SAM" id="MobiDB-lite"/>
    </source>
</evidence>
<accession>A0AA38RW04</accession>
<feature type="transmembrane region" description="Helical" evidence="7">
    <location>
        <begin position="342"/>
        <end position="367"/>
    </location>
</feature>
<keyword evidence="5 7" id="KW-0472">Membrane</keyword>
<feature type="region of interest" description="Disordered" evidence="6">
    <location>
        <begin position="569"/>
        <end position="609"/>
    </location>
</feature>
<keyword evidence="2" id="KW-0813">Transport</keyword>
<evidence type="ECO:0000256" key="2">
    <source>
        <dbReference type="ARBA" id="ARBA00022448"/>
    </source>
</evidence>
<dbReference type="InterPro" id="IPR011701">
    <property type="entry name" value="MFS"/>
</dbReference>
<dbReference type="InterPro" id="IPR036259">
    <property type="entry name" value="MFS_trans_sf"/>
</dbReference>
<dbReference type="PANTHER" id="PTHR23501">
    <property type="entry name" value="MAJOR FACILITATOR SUPERFAMILY"/>
    <property type="match status" value="1"/>
</dbReference>
<feature type="transmembrane region" description="Helical" evidence="7">
    <location>
        <begin position="207"/>
        <end position="229"/>
    </location>
</feature>
<feature type="transmembrane region" description="Helical" evidence="7">
    <location>
        <begin position="436"/>
        <end position="458"/>
    </location>
</feature>
<evidence type="ECO:0000256" key="5">
    <source>
        <dbReference type="ARBA" id="ARBA00023136"/>
    </source>
</evidence>
<dbReference type="SUPFAM" id="SSF103473">
    <property type="entry name" value="MFS general substrate transporter"/>
    <property type="match status" value="1"/>
</dbReference>
<dbReference type="GO" id="GO:0022857">
    <property type="term" value="F:transmembrane transporter activity"/>
    <property type="evidence" value="ECO:0007669"/>
    <property type="project" value="InterPro"/>
</dbReference>
<dbReference type="EMBL" id="JANBVO010000011">
    <property type="protein sequence ID" value="KAJ9149032.1"/>
    <property type="molecule type" value="Genomic_DNA"/>
</dbReference>
<feature type="transmembrane region" description="Helical" evidence="7">
    <location>
        <begin position="470"/>
        <end position="493"/>
    </location>
</feature>
<evidence type="ECO:0000256" key="3">
    <source>
        <dbReference type="ARBA" id="ARBA00022692"/>
    </source>
</evidence>
<evidence type="ECO:0000256" key="4">
    <source>
        <dbReference type="ARBA" id="ARBA00022989"/>
    </source>
</evidence>
<evidence type="ECO:0000259" key="8">
    <source>
        <dbReference type="PROSITE" id="PS50850"/>
    </source>
</evidence>
<feature type="transmembrane region" description="Helical" evidence="7">
    <location>
        <begin position="379"/>
        <end position="398"/>
    </location>
</feature>
<feature type="transmembrane region" description="Helical" evidence="7">
    <location>
        <begin position="117"/>
        <end position="137"/>
    </location>
</feature>
<feature type="compositionally biased region" description="Polar residues" evidence="6">
    <location>
        <begin position="1"/>
        <end position="19"/>
    </location>
</feature>
<feature type="transmembrane region" description="Helical" evidence="7">
    <location>
        <begin position="235"/>
        <end position="254"/>
    </location>
</feature>